<proteinExistence type="predicted"/>
<dbReference type="Proteomes" id="UP000720189">
    <property type="component" value="Unassembled WGS sequence"/>
</dbReference>
<organism evidence="2 3">
    <name type="scientific">Fusarium redolens</name>
    <dbReference type="NCBI Taxonomy" id="48865"/>
    <lineage>
        <taxon>Eukaryota</taxon>
        <taxon>Fungi</taxon>
        <taxon>Dikarya</taxon>
        <taxon>Ascomycota</taxon>
        <taxon>Pezizomycotina</taxon>
        <taxon>Sordariomycetes</taxon>
        <taxon>Hypocreomycetidae</taxon>
        <taxon>Hypocreales</taxon>
        <taxon>Nectriaceae</taxon>
        <taxon>Fusarium</taxon>
        <taxon>Fusarium redolens species complex</taxon>
    </lineage>
</organism>
<reference evidence="2" key="1">
    <citation type="journal article" date="2021" name="Nat. Commun.">
        <title>Genetic determinants of endophytism in the Arabidopsis root mycobiome.</title>
        <authorList>
            <person name="Mesny F."/>
            <person name="Miyauchi S."/>
            <person name="Thiergart T."/>
            <person name="Pickel B."/>
            <person name="Atanasova L."/>
            <person name="Karlsson M."/>
            <person name="Huettel B."/>
            <person name="Barry K.W."/>
            <person name="Haridas S."/>
            <person name="Chen C."/>
            <person name="Bauer D."/>
            <person name="Andreopoulos W."/>
            <person name="Pangilinan J."/>
            <person name="LaButti K."/>
            <person name="Riley R."/>
            <person name="Lipzen A."/>
            <person name="Clum A."/>
            <person name="Drula E."/>
            <person name="Henrissat B."/>
            <person name="Kohler A."/>
            <person name="Grigoriev I.V."/>
            <person name="Martin F.M."/>
            <person name="Hacquard S."/>
        </authorList>
    </citation>
    <scope>NUCLEOTIDE SEQUENCE</scope>
    <source>
        <strain evidence="2">MPI-CAGE-AT-0023</strain>
    </source>
</reference>
<feature type="region of interest" description="Disordered" evidence="1">
    <location>
        <begin position="350"/>
        <end position="392"/>
    </location>
</feature>
<evidence type="ECO:0000313" key="2">
    <source>
        <dbReference type="EMBL" id="KAH7231831.1"/>
    </source>
</evidence>
<evidence type="ECO:0000256" key="1">
    <source>
        <dbReference type="SAM" id="MobiDB-lite"/>
    </source>
</evidence>
<name>A0A9P9G3L3_FUSRE</name>
<gene>
    <name evidence="2" type="ORF">BKA55DRAFT_713966</name>
</gene>
<dbReference type="AlphaFoldDB" id="A0A9P9G3L3"/>
<accession>A0A9P9G3L3</accession>
<dbReference type="GeneID" id="70230806"/>
<protein>
    <submittedName>
        <fullName evidence="2">Uncharacterized protein</fullName>
    </submittedName>
</protein>
<dbReference type="RefSeq" id="XP_046043768.1">
    <property type="nucleotide sequence ID" value="XM_046200852.1"/>
</dbReference>
<comment type="caution">
    <text evidence="2">The sequence shown here is derived from an EMBL/GenBank/DDBJ whole genome shotgun (WGS) entry which is preliminary data.</text>
</comment>
<sequence length="392" mass="46495">MIEQLENLGLYLNQPEPAIICIQCKFALKADGDCISRHLGERHGISKPARRGLGPFIRTFRLPDPETLPVRLDGSSPHPHLRIQQGAACRHCGLRSTSLEVLTRHLKKVHSQNIQHSRGCGFLKSHWLQDHILDRLSLQTWTPQGPHTPATIYQAPEAIQIFTKELYAREQQYLSQQQVGGNLPQPTGQPTSATDATLLTNWMRRTGWEETFRNTQRDLIIAMAQCPLKDNSGPLWLANYKDEALISSQEDEHKLARIMAALDRLFERSNDTIKHTDISLRRWLRGIYPDRPYKRPFELVVKPGTERRYRQRFKKCLCFWFRLWLLRMYPYLMRTRMRTRMRVRMMKIMRRRKRRKKNTRRTRIRKRTKTPMHILHNHHYHHHHHHKTPRPT</sequence>
<keyword evidence="3" id="KW-1185">Reference proteome</keyword>
<evidence type="ECO:0000313" key="3">
    <source>
        <dbReference type="Proteomes" id="UP000720189"/>
    </source>
</evidence>
<dbReference type="OrthoDB" id="5065247at2759"/>
<dbReference type="EMBL" id="JAGMUX010000020">
    <property type="protein sequence ID" value="KAH7231831.1"/>
    <property type="molecule type" value="Genomic_DNA"/>
</dbReference>